<dbReference type="NCBIfam" id="TIGR03914">
    <property type="entry name" value="UDG_fam_dom"/>
    <property type="match status" value="1"/>
</dbReference>
<dbReference type="NCBIfam" id="TIGR00758">
    <property type="entry name" value="UDG_fam4"/>
    <property type="match status" value="1"/>
</dbReference>
<gene>
    <name evidence="12" type="ORF">GM668_03775</name>
</gene>
<keyword evidence="4" id="KW-0479">Metal-binding</keyword>
<dbReference type="SUPFAM" id="SSF52141">
    <property type="entry name" value="Uracil-DNA glycosylase-like"/>
    <property type="match status" value="1"/>
</dbReference>
<dbReference type="SMART" id="SM00986">
    <property type="entry name" value="UDG"/>
    <property type="match status" value="1"/>
</dbReference>
<protein>
    <recommendedName>
        <fullName evidence="2">Type-4 uracil-DNA glycosylase</fullName>
    </recommendedName>
</protein>
<name>A0A6L6PUJ9_9BURK</name>
<evidence type="ECO:0000256" key="3">
    <source>
        <dbReference type="ARBA" id="ARBA00022485"/>
    </source>
</evidence>
<feature type="region of interest" description="Disordered" evidence="10">
    <location>
        <begin position="1"/>
        <end position="27"/>
    </location>
</feature>
<dbReference type="EMBL" id="WNLA01000001">
    <property type="protein sequence ID" value="MTW01203.1"/>
    <property type="molecule type" value="Genomic_DNA"/>
</dbReference>
<evidence type="ECO:0000256" key="5">
    <source>
        <dbReference type="ARBA" id="ARBA00022763"/>
    </source>
</evidence>
<keyword evidence="9" id="KW-0234">DNA repair</keyword>
<dbReference type="AlphaFoldDB" id="A0A6L6PUJ9"/>
<evidence type="ECO:0000259" key="11">
    <source>
        <dbReference type="SMART" id="SM00986"/>
    </source>
</evidence>
<proteinExistence type="inferred from homology"/>
<evidence type="ECO:0000313" key="12">
    <source>
        <dbReference type="EMBL" id="MTW01203.1"/>
    </source>
</evidence>
<dbReference type="InterPro" id="IPR025404">
    <property type="entry name" value="DUF4130"/>
</dbReference>
<dbReference type="InterPro" id="IPR051536">
    <property type="entry name" value="UDG_Type-4/5"/>
</dbReference>
<evidence type="ECO:0000256" key="8">
    <source>
        <dbReference type="ARBA" id="ARBA00023014"/>
    </source>
</evidence>
<dbReference type="Pfam" id="PF03167">
    <property type="entry name" value="UDG"/>
    <property type="match status" value="1"/>
</dbReference>
<evidence type="ECO:0000256" key="1">
    <source>
        <dbReference type="ARBA" id="ARBA00006521"/>
    </source>
</evidence>
<keyword evidence="7" id="KW-0408">Iron</keyword>
<evidence type="ECO:0000256" key="9">
    <source>
        <dbReference type="ARBA" id="ARBA00023204"/>
    </source>
</evidence>
<keyword evidence="6" id="KW-0378">Hydrolase</keyword>
<dbReference type="Gene3D" id="3.40.470.10">
    <property type="entry name" value="Uracil-DNA glycosylase-like domain"/>
    <property type="match status" value="1"/>
</dbReference>
<dbReference type="Pfam" id="PF13566">
    <property type="entry name" value="DUF4130"/>
    <property type="match status" value="1"/>
</dbReference>
<dbReference type="PANTHER" id="PTHR33693:SF9">
    <property type="entry name" value="TYPE-4 URACIL-DNA GLYCOSYLASE"/>
    <property type="match status" value="1"/>
</dbReference>
<feature type="domain" description="Uracil-DNA glycosylase-like" evidence="11">
    <location>
        <begin position="341"/>
        <end position="501"/>
    </location>
</feature>
<dbReference type="SMART" id="SM00987">
    <property type="entry name" value="UreE_C"/>
    <property type="match status" value="1"/>
</dbReference>
<dbReference type="InterPro" id="IPR005122">
    <property type="entry name" value="Uracil-DNA_glycosylase-like"/>
</dbReference>
<keyword evidence="5" id="KW-0227">DNA damage</keyword>
<dbReference type="InterPro" id="IPR005273">
    <property type="entry name" value="Ura-DNA_glyco_family4"/>
</dbReference>
<dbReference type="OrthoDB" id="5290748at2"/>
<keyword evidence="3" id="KW-0004">4Fe-4S</keyword>
<comment type="similarity">
    <text evidence="1">Belongs to the uracil-DNA glycosylase (UDG) superfamily. Type 4 (UDGa) family.</text>
</comment>
<dbReference type="PANTHER" id="PTHR33693">
    <property type="entry name" value="TYPE-5 URACIL-DNA GLYCOSYLASE"/>
    <property type="match status" value="1"/>
</dbReference>
<dbReference type="GO" id="GO:0097506">
    <property type="term" value="F:deaminated base DNA N-glycosylase activity"/>
    <property type="evidence" value="ECO:0007669"/>
    <property type="project" value="UniProtKB-ARBA"/>
</dbReference>
<evidence type="ECO:0000256" key="7">
    <source>
        <dbReference type="ARBA" id="ARBA00023004"/>
    </source>
</evidence>
<dbReference type="CDD" id="cd10030">
    <property type="entry name" value="UDG-F4_TTUDGA_SPO1dp_like"/>
    <property type="match status" value="1"/>
</dbReference>
<dbReference type="InterPro" id="IPR023875">
    <property type="entry name" value="DNA_repair_put"/>
</dbReference>
<evidence type="ECO:0000256" key="4">
    <source>
        <dbReference type="ARBA" id="ARBA00022723"/>
    </source>
</evidence>
<accession>A0A6L6PUJ9</accession>
<dbReference type="GO" id="GO:0006281">
    <property type="term" value="P:DNA repair"/>
    <property type="evidence" value="ECO:0007669"/>
    <property type="project" value="UniProtKB-KW"/>
</dbReference>
<evidence type="ECO:0000256" key="10">
    <source>
        <dbReference type="SAM" id="MobiDB-lite"/>
    </source>
</evidence>
<comment type="caution">
    <text evidence="12">The sequence shown here is derived from an EMBL/GenBank/DDBJ whole genome shotgun (WGS) entry which is preliminary data.</text>
</comment>
<sequence>MAGIADRLNGPEPRAGHADEPPPQMPLLPLPAAAGRVAVAADSFDAWRAAVRVLIVRCQPPESVEWLSSTGMDRGGLFAEAAQLLHADADAPLLRLPRTLVDMLGSAACFRAEDRWAFLYRVVWRWQQGQREVATMADDDGGRLQRMVKAVQREEHDMHAYLRFRERPEHAGAPRFIAWFEPAHDVLPRVARHFAGRMGGATFMIATPQATVLWDGARLHDAAPLPNGAASLDQLDDQGEALWLAYYRNIFNPARLNPDVMHSHVRHRFWKHMPEAALVPELVSQAAAGARRTGQSDAVGKRHGATIPIAADEAQPQRQQPHKLDECRRCDLWQHATQAVPGEGAKHARIMLVGEQPGDQEDLQGHPFVGPAGTLLDKALEQAGVDRAKVYVTNAVKHFKWEPRGKRRLHKTPAQKEVAACHYWLEAELAKVQPDVVVALGSTALKSVLEDGRARLKDFMEAPVRHGNVLVVATYHPAFILRVPEQEAREQAMEALVHALRTAHELTLSSV</sequence>
<dbReference type="InterPro" id="IPR036895">
    <property type="entry name" value="Uracil-DNA_glycosylase-like_sf"/>
</dbReference>
<evidence type="ECO:0000313" key="13">
    <source>
        <dbReference type="Proteomes" id="UP000484015"/>
    </source>
</evidence>
<keyword evidence="8" id="KW-0411">Iron-sulfur</keyword>
<dbReference type="NCBIfam" id="TIGR03915">
    <property type="entry name" value="SAM_7_link_chp"/>
    <property type="match status" value="1"/>
</dbReference>
<reference evidence="12 13" key="1">
    <citation type="submission" date="2019-11" db="EMBL/GenBank/DDBJ databases">
        <title>Type strains purchased from KCTC, JCM and DSMZ.</title>
        <authorList>
            <person name="Lu H."/>
        </authorList>
    </citation>
    <scope>NUCLEOTIDE SEQUENCE [LARGE SCALE GENOMIC DNA]</scope>
    <source>
        <strain evidence="12 13">KCTC 42409</strain>
    </source>
</reference>
<evidence type="ECO:0000256" key="2">
    <source>
        <dbReference type="ARBA" id="ARBA00019403"/>
    </source>
</evidence>
<dbReference type="RefSeq" id="WP_155437542.1">
    <property type="nucleotide sequence ID" value="NZ_WNLA01000001.1"/>
</dbReference>
<keyword evidence="13" id="KW-1185">Reference proteome</keyword>
<dbReference type="Proteomes" id="UP000484015">
    <property type="component" value="Unassembled WGS sequence"/>
</dbReference>
<dbReference type="GO" id="GO:0051539">
    <property type="term" value="F:4 iron, 4 sulfur cluster binding"/>
    <property type="evidence" value="ECO:0007669"/>
    <property type="project" value="UniProtKB-KW"/>
</dbReference>
<dbReference type="GO" id="GO:0046872">
    <property type="term" value="F:metal ion binding"/>
    <property type="evidence" value="ECO:0007669"/>
    <property type="project" value="UniProtKB-KW"/>
</dbReference>
<evidence type="ECO:0000256" key="6">
    <source>
        <dbReference type="ARBA" id="ARBA00022801"/>
    </source>
</evidence>
<organism evidence="12 13">
    <name type="scientific">Pseudoduganella ginsengisoli</name>
    <dbReference type="NCBI Taxonomy" id="1462440"/>
    <lineage>
        <taxon>Bacteria</taxon>
        <taxon>Pseudomonadati</taxon>
        <taxon>Pseudomonadota</taxon>
        <taxon>Betaproteobacteria</taxon>
        <taxon>Burkholderiales</taxon>
        <taxon>Oxalobacteraceae</taxon>
        <taxon>Telluria group</taxon>
        <taxon>Pseudoduganella</taxon>
    </lineage>
</organism>